<keyword evidence="6" id="KW-0574">Periplasm</keyword>
<gene>
    <name evidence="9" type="primary">lolA_14</name>
    <name evidence="9" type="ORF">GALL_486600</name>
</gene>
<evidence type="ECO:0000256" key="8">
    <source>
        <dbReference type="ARBA" id="ARBA00023186"/>
    </source>
</evidence>
<protein>
    <recommendedName>
        <fullName evidence="4">Outer-membrane lipoprotein carrier protein</fullName>
    </recommendedName>
</protein>
<comment type="caution">
    <text evidence="9">The sequence shown here is derived from an EMBL/GenBank/DDBJ whole genome shotgun (WGS) entry which is preliminary data.</text>
</comment>
<dbReference type="Gene3D" id="2.50.20.10">
    <property type="entry name" value="Lipoprotein localisation LolA/LolB/LppX"/>
    <property type="match status" value="1"/>
</dbReference>
<dbReference type="HAMAP" id="MF_00240">
    <property type="entry name" value="LolA"/>
    <property type="match status" value="1"/>
</dbReference>
<comment type="similarity">
    <text evidence="2">Belongs to the LolA family.</text>
</comment>
<dbReference type="InterPro" id="IPR029046">
    <property type="entry name" value="LolA/LolB/LppX"/>
</dbReference>
<dbReference type="CDD" id="cd16325">
    <property type="entry name" value="LolA"/>
    <property type="match status" value="1"/>
</dbReference>
<keyword evidence="5" id="KW-0813">Transport</keyword>
<dbReference type="Pfam" id="PF03548">
    <property type="entry name" value="LolA"/>
    <property type="match status" value="1"/>
</dbReference>
<dbReference type="GO" id="GO:0042597">
    <property type="term" value="C:periplasmic space"/>
    <property type="evidence" value="ECO:0007669"/>
    <property type="project" value="UniProtKB-SubCell"/>
</dbReference>
<evidence type="ECO:0000256" key="7">
    <source>
        <dbReference type="ARBA" id="ARBA00022927"/>
    </source>
</evidence>
<keyword evidence="9" id="KW-0449">Lipoprotein</keyword>
<sequence>MSLFDCPPLSLFIDKKDGFMPSLIARLRASLALSLVCANLFVAAQQPAAAATGSVQLLEQWLQQTKSGSAQFSQTVSNAKGPAQAPASGSFSFERPDRFRWDYAKPYRQVIVSDGTQLWTYDHDLDQVTVTPVTQAFKGTPAAIFAGADLARLFTLQAQPDAGGLQWVQATPKSKDSNFDWIRIGLRTTAQGPEVAELQLRDAFGQVSTMRFTQILRNPVFAAGSFRFTPPSGASVISQP</sequence>
<dbReference type="AlphaFoldDB" id="A0A1J5PG25"/>
<comment type="subunit">
    <text evidence="3">Monomer.</text>
</comment>
<comment type="subcellular location">
    <subcellularLocation>
        <location evidence="1">Periplasm</location>
    </subcellularLocation>
</comment>
<dbReference type="InterPro" id="IPR004564">
    <property type="entry name" value="OM_lipoprot_carrier_LolA-like"/>
</dbReference>
<keyword evidence="7" id="KW-0653">Protein transport</keyword>
<name>A0A1J5PG25_9ZZZZ</name>
<evidence type="ECO:0000313" key="9">
    <source>
        <dbReference type="EMBL" id="OIQ69736.1"/>
    </source>
</evidence>
<dbReference type="SUPFAM" id="SSF89392">
    <property type="entry name" value="Prokaryotic lipoproteins and lipoprotein localization factors"/>
    <property type="match status" value="1"/>
</dbReference>
<dbReference type="NCBIfam" id="TIGR00547">
    <property type="entry name" value="lolA"/>
    <property type="match status" value="1"/>
</dbReference>
<dbReference type="GO" id="GO:0042953">
    <property type="term" value="P:lipoprotein transport"/>
    <property type="evidence" value="ECO:0007669"/>
    <property type="project" value="InterPro"/>
</dbReference>
<keyword evidence="8" id="KW-0143">Chaperone</keyword>
<accession>A0A1J5PG25</accession>
<evidence type="ECO:0000256" key="1">
    <source>
        <dbReference type="ARBA" id="ARBA00004418"/>
    </source>
</evidence>
<evidence type="ECO:0000256" key="2">
    <source>
        <dbReference type="ARBA" id="ARBA00007615"/>
    </source>
</evidence>
<dbReference type="PANTHER" id="PTHR35869">
    <property type="entry name" value="OUTER-MEMBRANE LIPOPROTEIN CARRIER PROTEIN"/>
    <property type="match status" value="1"/>
</dbReference>
<dbReference type="EMBL" id="MLJW01004562">
    <property type="protein sequence ID" value="OIQ69736.1"/>
    <property type="molecule type" value="Genomic_DNA"/>
</dbReference>
<evidence type="ECO:0000256" key="3">
    <source>
        <dbReference type="ARBA" id="ARBA00011245"/>
    </source>
</evidence>
<evidence type="ECO:0000256" key="4">
    <source>
        <dbReference type="ARBA" id="ARBA00014035"/>
    </source>
</evidence>
<reference evidence="9" key="1">
    <citation type="submission" date="2016-10" db="EMBL/GenBank/DDBJ databases">
        <title>Sequence of Gallionella enrichment culture.</title>
        <authorList>
            <person name="Poehlein A."/>
            <person name="Muehling M."/>
            <person name="Daniel R."/>
        </authorList>
    </citation>
    <scope>NUCLEOTIDE SEQUENCE</scope>
</reference>
<dbReference type="InterPro" id="IPR018323">
    <property type="entry name" value="OM_lipoprot_carrier_LolA_Pbac"/>
</dbReference>
<organism evidence="9">
    <name type="scientific">mine drainage metagenome</name>
    <dbReference type="NCBI Taxonomy" id="410659"/>
    <lineage>
        <taxon>unclassified sequences</taxon>
        <taxon>metagenomes</taxon>
        <taxon>ecological metagenomes</taxon>
    </lineage>
</organism>
<evidence type="ECO:0000256" key="6">
    <source>
        <dbReference type="ARBA" id="ARBA00022764"/>
    </source>
</evidence>
<evidence type="ECO:0000256" key="5">
    <source>
        <dbReference type="ARBA" id="ARBA00022448"/>
    </source>
</evidence>
<dbReference type="PANTHER" id="PTHR35869:SF1">
    <property type="entry name" value="OUTER-MEMBRANE LIPOPROTEIN CARRIER PROTEIN"/>
    <property type="match status" value="1"/>
</dbReference>
<proteinExistence type="inferred from homology"/>